<comment type="caution">
    <text evidence="3">The sequence shown here is derived from an EMBL/GenBank/DDBJ whole genome shotgun (WGS) entry which is preliminary data.</text>
</comment>
<evidence type="ECO:0000259" key="2">
    <source>
        <dbReference type="SMART" id="SM01259"/>
    </source>
</evidence>
<dbReference type="SMART" id="SM01259">
    <property type="entry name" value="LAB_N"/>
    <property type="match status" value="2"/>
</dbReference>
<evidence type="ECO:0000313" key="4">
    <source>
        <dbReference type="Proteomes" id="UP001254488"/>
    </source>
</evidence>
<accession>A0ABU2YHL4</accession>
<dbReference type="Proteomes" id="UP001254488">
    <property type="component" value="Unassembled WGS sequence"/>
</dbReference>
<feature type="transmembrane region" description="Helical" evidence="1">
    <location>
        <begin position="184"/>
        <end position="202"/>
    </location>
</feature>
<feature type="transmembrane region" description="Helical" evidence="1">
    <location>
        <begin position="41"/>
        <end position="59"/>
    </location>
</feature>
<feature type="transmembrane region" description="Helical" evidence="1">
    <location>
        <begin position="93"/>
        <end position="113"/>
    </location>
</feature>
<feature type="domain" description="Lipid A biosynthesis N-terminal" evidence="2">
    <location>
        <begin position="132"/>
        <end position="203"/>
    </location>
</feature>
<feature type="transmembrane region" description="Helical" evidence="1">
    <location>
        <begin position="6"/>
        <end position="29"/>
    </location>
</feature>
<sequence length="214" mass="25190">MSEYLNYITLIGFIGQGLFFSRFAVQLFLSEKHKRVITPSVFWKLSLLASVIFFVYGYLREDFSIMLGQTFTYFIYIRNLQLQDEWKKLHKSFQLLLYAFPGFIIIYAFNNGIYDLDKLLNKENIAPWLLALGIVAQLVFIFRFIYQWITSEKKKTSHLPIGFWRISLAGSLLILTYAILRVDIVLMVAHGVGLFVYLRNIFIWKKQVDENPVE</sequence>
<dbReference type="EMBL" id="JAVRHZ010000008">
    <property type="protein sequence ID" value="MDT0556750.1"/>
    <property type="molecule type" value="Genomic_DNA"/>
</dbReference>
<name>A0ABU2YHL4_9FLAO</name>
<evidence type="ECO:0000256" key="1">
    <source>
        <dbReference type="SAM" id="Phobius"/>
    </source>
</evidence>
<feature type="domain" description="Lipid A biosynthesis N-terminal" evidence="2">
    <location>
        <begin position="11"/>
        <end position="82"/>
    </location>
</feature>
<dbReference type="Gene3D" id="1.20.1280.290">
    <property type="match status" value="1"/>
</dbReference>
<organism evidence="3 4">
    <name type="scientific">Patiriisocius hiemis</name>
    <dbReference type="NCBI Taxonomy" id="3075604"/>
    <lineage>
        <taxon>Bacteria</taxon>
        <taxon>Pseudomonadati</taxon>
        <taxon>Bacteroidota</taxon>
        <taxon>Flavobacteriia</taxon>
        <taxon>Flavobacteriales</taxon>
        <taxon>Flavobacteriaceae</taxon>
        <taxon>Patiriisocius</taxon>
    </lineage>
</organism>
<feature type="transmembrane region" description="Helical" evidence="1">
    <location>
        <begin position="158"/>
        <end position="178"/>
    </location>
</feature>
<feature type="transmembrane region" description="Helical" evidence="1">
    <location>
        <begin position="125"/>
        <end position="146"/>
    </location>
</feature>
<reference evidence="3 4" key="1">
    <citation type="submission" date="2023-09" db="EMBL/GenBank/DDBJ databases">
        <authorList>
            <person name="Rey-Velasco X."/>
        </authorList>
    </citation>
    <scope>NUCLEOTIDE SEQUENCE [LARGE SCALE GENOMIC DNA]</scope>
    <source>
        <strain evidence="3 4">W242</strain>
    </source>
</reference>
<dbReference type="RefSeq" id="WP_311333701.1">
    <property type="nucleotide sequence ID" value="NZ_JAVRHZ010000008.1"/>
</dbReference>
<proteinExistence type="predicted"/>
<dbReference type="InterPro" id="IPR011499">
    <property type="entry name" value="Lipid_A_biosynth_N"/>
</dbReference>
<keyword evidence="4" id="KW-1185">Reference proteome</keyword>
<evidence type="ECO:0000313" key="3">
    <source>
        <dbReference type="EMBL" id="MDT0556750.1"/>
    </source>
</evidence>
<keyword evidence="1" id="KW-0472">Membrane</keyword>
<gene>
    <name evidence="3" type="ORF">RM538_12100</name>
</gene>
<keyword evidence="1" id="KW-0812">Transmembrane</keyword>
<protein>
    <submittedName>
        <fullName evidence="3">Lipid-A-disaccharide synthase N-terminal domain-containing protein</fullName>
    </submittedName>
</protein>
<keyword evidence="1" id="KW-1133">Transmembrane helix</keyword>
<dbReference type="Pfam" id="PF07578">
    <property type="entry name" value="LAB_N"/>
    <property type="match status" value="2"/>
</dbReference>